<evidence type="ECO:0000256" key="16">
    <source>
        <dbReference type="SAM" id="Phobius"/>
    </source>
</evidence>
<keyword evidence="13" id="KW-0411">Iron-sulfur</keyword>
<feature type="transmembrane region" description="Helical" evidence="16">
    <location>
        <begin position="44"/>
        <end position="65"/>
    </location>
</feature>
<comment type="catalytic activity">
    <reaction evidence="1">
        <text>ATP + protein L-histidine = ADP + protein N-phospho-L-histidine.</text>
        <dbReference type="EC" id="2.7.13.3"/>
    </reaction>
</comment>
<gene>
    <name evidence="18" type="ORF">ACFP3U_07110</name>
</gene>
<dbReference type="PANTHER" id="PTHR24421">
    <property type="entry name" value="NITRATE/NITRITE SENSOR PROTEIN NARX-RELATED"/>
    <property type="match status" value="1"/>
</dbReference>
<keyword evidence="16" id="KW-0472">Membrane</keyword>
<reference evidence="19" key="1">
    <citation type="journal article" date="2019" name="Int. J. Syst. Evol. Microbiol.">
        <title>The Global Catalogue of Microorganisms (GCM) 10K type strain sequencing project: providing services to taxonomists for standard genome sequencing and annotation.</title>
        <authorList>
            <consortium name="The Broad Institute Genomics Platform"/>
            <consortium name="The Broad Institute Genome Sequencing Center for Infectious Disease"/>
            <person name="Wu L."/>
            <person name="Ma J."/>
        </authorList>
    </citation>
    <scope>NUCLEOTIDE SEQUENCE [LARGE SCALE GENOMIC DNA]</scope>
    <source>
        <strain evidence="19">CGMCC 4.1437</strain>
    </source>
</reference>
<keyword evidence="12" id="KW-0902">Two-component regulatory system</keyword>
<dbReference type="PIRSF" id="PIRSF037434">
    <property type="entry name" value="STHK_ChrS"/>
    <property type="match status" value="1"/>
</dbReference>
<evidence type="ECO:0000256" key="15">
    <source>
        <dbReference type="ARBA" id="ARBA00030800"/>
    </source>
</evidence>
<dbReference type="SUPFAM" id="SSF55874">
    <property type="entry name" value="ATPase domain of HSP90 chaperone/DNA topoisomerase II/histidine kinase"/>
    <property type="match status" value="1"/>
</dbReference>
<evidence type="ECO:0000256" key="1">
    <source>
        <dbReference type="ARBA" id="ARBA00000085"/>
    </source>
</evidence>
<dbReference type="SMART" id="SM00387">
    <property type="entry name" value="HATPase_c"/>
    <property type="match status" value="1"/>
</dbReference>
<accession>A0ABW0WYW4</accession>
<evidence type="ECO:0000256" key="12">
    <source>
        <dbReference type="ARBA" id="ARBA00023012"/>
    </source>
</evidence>
<dbReference type="Gene3D" id="3.30.565.10">
    <property type="entry name" value="Histidine kinase-like ATPase, C-terminal domain"/>
    <property type="match status" value="1"/>
</dbReference>
<keyword evidence="10 18" id="KW-0418">Kinase</keyword>
<keyword evidence="16" id="KW-1133">Transmembrane helix</keyword>
<proteinExistence type="predicted"/>
<dbReference type="Pfam" id="PF07730">
    <property type="entry name" value="HisKA_3"/>
    <property type="match status" value="1"/>
</dbReference>
<organism evidence="18 19">
    <name type="scientific">Kitasatospora misakiensis</name>
    <dbReference type="NCBI Taxonomy" id="67330"/>
    <lineage>
        <taxon>Bacteria</taxon>
        <taxon>Bacillati</taxon>
        <taxon>Actinomycetota</taxon>
        <taxon>Actinomycetes</taxon>
        <taxon>Kitasatosporales</taxon>
        <taxon>Streptomycetaceae</taxon>
        <taxon>Kitasatospora</taxon>
    </lineage>
</organism>
<dbReference type="InterPro" id="IPR003594">
    <property type="entry name" value="HATPase_dom"/>
</dbReference>
<dbReference type="RefSeq" id="WP_380224380.1">
    <property type="nucleotide sequence ID" value="NZ_JBHSOF010000006.1"/>
</dbReference>
<evidence type="ECO:0000256" key="7">
    <source>
        <dbReference type="ARBA" id="ARBA00022490"/>
    </source>
</evidence>
<evidence type="ECO:0000313" key="19">
    <source>
        <dbReference type="Proteomes" id="UP001595975"/>
    </source>
</evidence>
<dbReference type="InterPro" id="IPR004358">
    <property type="entry name" value="Sig_transdc_His_kin-like_C"/>
</dbReference>
<dbReference type="GO" id="GO:0016301">
    <property type="term" value="F:kinase activity"/>
    <property type="evidence" value="ECO:0007669"/>
    <property type="project" value="UniProtKB-KW"/>
</dbReference>
<name>A0ABW0WYW4_9ACTN</name>
<dbReference type="EMBL" id="JBHSOF010000006">
    <property type="protein sequence ID" value="MFC5662753.1"/>
    <property type="molecule type" value="Genomic_DNA"/>
</dbReference>
<evidence type="ECO:0000256" key="4">
    <source>
        <dbReference type="ARBA" id="ARBA00012438"/>
    </source>
</evidence>
<feature type="domain" description="Histidine kinase" evidence="17">
    <location>
        <begin position="196"/>
        <end position="400"/>
    </location>
</feature>
<dbReference type="InterPro" id="IPR017205">
    <property type="entry name" value="Sig_transdc_His_kinase_ChrS"/>
</dbReference>
<evidence type="ECO:0000256" key="6">
    <source>
        <dbReference type="ARBA" id="ARBA00022485"/>
    </source>
</evidence>
<comment type="subcellular location">
    <subcellularLocation>
        <location evidence="3">Cytoplasm</location>
    </subcellularLocation>
</comment>
<comment type="function">
    <text evidence="14">Member of the two-component regulatory system NreB/NreC involved in the control of dissimilatory nitrate/nitrite reduction in response to oxygen. NreB functions as a direct oxygen sensor histidine kinase which is autophosphorylated, in the absence of oxygen, probably at the conserved histidine residue, and transfers its phosphate group probably to a conserved aspartate residue of NreC. NreB/NreC activates the expression of the nitrate (narGHJI) and nitrite (nir) reductase operons, as well as the putative nitrate transporter gene narT.</text>
</comment>
<protein>
    <recommendedName>
        <fullName evidence="5">Oxygen sensor histidine kinase NreB</fullName>
        <ecNumber evidence="4">2.7.13.3</ecNumber>
    </recommendedName>
    <alternativeName>
        <fullName evidence="15">Nitrogen regulation protein B</fullName>
    </alternativeName>
</protein>
<evidence type="ECO:0000256" key="11">
    <source>
        <dbReference type="ARBA" id="ARBA00023004"/>
    </source>
</evidence>
<evidence type="ECO:0000256" key="2">
    <source>
        <dbReference type="ARBA" id="ARBA00001966"/>
    </source>
</evidence>
<evidence type="ECO:0000256" key="13">
    <source>
        <dbReference type="ARBA" id="ARBA00023014"/>
    </source>
</evidence>
<keyword evidence="8" id="KW-0808">Transferase</keyword>
<evidence type="ECO:0000256" key="5">
    <source>
        <dbReference type="ARBA" id="ARBA00017322"/>
    </source>
</evidence>
<dbReference type="PROSITE" id="PS50109">
    <property type="entry name" value="HIS_KIN"/>
    <property type="match status" value="1"/>
</dbReference>
<comment type="cofactor">
    <cofactor evidence="2">
        <name>[4Fe-4S] cluster</name>
        <dbReference type="ChEBI" id="CHEBI:49883"/>
    </cofactor>
</comment>
<dbReference type="InterPro" id="IPR005467">
    <property type="entry name" value="His_kinase_dom"/>
</dbReference>
<dbReference type="InterPro" id="IPR036890">
    <property type="entry name" value="HATPase_C_sf"/>
</dbReference>
<feature type="transmembrane region" description="Helical" evidence="16">
    <location>
        <begin position="137"/>
        <end position="160"/>
    </location>
</feature>
<evidence type="ECO:0000256" key="9">
    <source>
        <dbReference type="ARBA" id="ARBA00022723"/>
    </source>
</evidence>
<comment type="caution">
    <text evidence="18">The sequence shown here is derived from an EMBL/GenBank/DDBJ whole genome shotgun (WGS) entry which is preliminary data.</text>
</comment>
<dbReference type="Proteomes" id="UP001595975">
    <property type="component" value="Unassembled WGS sequence"/>
</dbReference>
<dbReference type="EC" id="2.7.13.3" evidence="4"/>
<feature type="transmembrane region" description="Helical" evidence="16">
    <location>
        <begin position="72"/>
        <end position="91"/>
    </location>
</feature>
<dbReference type="InterPro" id="IPR011712">
    <property type="entry name" value="Sig_transdc_His_kin_sub3_dim/P"/>
</dbReference>
<evidence type="ECO:0000259" key="17">
    <source>
        <dbReference type="PROSITE" id="PS50109"/>
    </source>
</evidence>
<keyword evidence="7" id="KW-0963">Cytoplasm</keyword>
<evidence type="ECO:0000256" key="10">
    <source>
        <dbReference type="ARBA" id="ARBA00022777"/>
    </source>
</evidence>
<dbReference type="Pfam" id="PF02518">
    <property type="entry name" value="HATPase_c"/>
    <property type="match status" value="1"/>
</dbReference>
<evidence type="ECO:0000313" key="18">
    <source>
        <dbReference type="EMBL" id="MFC5662753.1"/>
    </source>
</evidence>
<keyword evidence="6" id="KW-0004">4Fe-4S</keyword>
<evidence type="ECO:0000256" key="8">
    <source>
        <dbReference type="ARBA" id="ARBA00022679"/>
    </source>
</evidence>
<dbReference type="InterPro" id="IPR050482">
    <property type="entry name" value="Sensor_HK_TwoCompSys"/>
</dbReference>
<dbReference type="PANTHER" id="PTHR24421:SF62">
    <property type="entry name" value="SENSORY TRANSDUCTION HISTIDINE KINASE"/>
    <property type="match status" value="1"/>
</dbReference>
<dbReference type="CDD" id="cd16917">
    <property type="entry name" value="HATPase_UhpB-NarQ-NarX-like"/>
    <property type="match status" value="1"/>
</dbReference>
<evidence type="ECO:0000256" key="14">
    <source>
        <dbReference type="ARBA" id="ARBA00024827"/>
    </source>
</evidence>
<dbReference type="Gene3D" id="1.20.5.1930">
    <property type="match status" value="1"/>
</dbReference>
<keyword evidence="19" id="KW-1185">Reference proteome</keyword>
<keyword evidence="16" id="KW-0812">Transmembrane</keyword>
<keyword evidence="9" id="KW-0479">Metal-binding</keyword>
<feature type="transmembrane region" description="Helical" evidence="16">
    <location>
        <begin position="111"/>
        <end position="130"/>
    </location>
</feature>
<dbReference type="PRINTS" id="PR00344">
    <property type="entry name" value="BCTRLSENSOR"/>
</dbReference>
<evidence type="ECO:0000256" key="3">
    <source>
        <dbReference type="ARBA" id="ARBA00004496"/>
    </source>
</evidence>
<sequence length="413" mass="42488">MATDRPRTTPVARVLRVCLHLLVAGLLALAVVRALAGGDGDPAAVLAAATAMAAVYTGGPLIGAVGRSRRAAALWLALLGATWVGLLVATPDGVWLAFPLYFLELHLLGRRAGPVAVGLTAVAAVVAYSAHRHTVGVAPAIGPLLGAAVAAATVLGYQALYRESEERRRLIDDLTAARADLAAAHHAAGVLAERERLAREIHDTLAQSLTSIQLLLRAAQRALPERTGAAAEYVEQARQAAQDNLDEARRFVRALTPPALESDTLPVALERLCATTTVRGGLPVRLHVSGERVRLPVPHEVALLRIAQSALGNTVRHAGATHAEVTLSFLAGEVALDVVDDGAGFDPAAVGDTAAAADGGDGGYGLPSMRARARALGGTFAVESAPGEGTALAVLLPLPGRAFEASETTGEPS</sequence>
<keyword evidence="11" id="KW-0408">Iron</keyword>